<dbReference type="PANTHER" id="PTHR13200">
    <property type="entry name" value="EEF1A LYSINE METHYLTRANSFERASE 1"/>
    <property type="match status" value="1"/>
</dbReference>
<evidence type="ECO:0000313" key="6">
    <source>
        <dbReference type="EMBL" id="OUS42860.1"/>
    </source>
</evidence>
<feature type="region of interest" description="Disordered" evidence="5">
    <location>
        <begin position="1"/>
        <end position="30"/>
    </location>
</feature>
<dbReference type="GO" id="GO:0032259">
    <property type="term" value="P:methylation"/>
    <property type="evidence" value="ECO:0007669"/>
    <property type="project" value="UniProtKB-KW"/>
</dbReference>
<evidence type="ECO:0000256" key="2">
    <source>
        <dbReference type="ARBA" id="ARBA00022490"/>
    </source>
</evidence>
<evidence type="ECO:0000256" key="1">
    <source>
        <dbReference type="ARBA" id="ARBA00004496"/>
    </source>
</evidence>
<dbReference type="Proteomes" id="UP000195557">
    <property type="component" value="Unassembled WGS sequence"/>
</dbReference>
<sequence>MSAARARVVAHAAPRRARRKGDRPKGAPATTIAPAECSGIAEDHALEQFFYSDETLRRLLRVAKRYERPLFVCNPTLAVAWEREVGETCVLLDCDVRFKGLVRGFKRFDLRRPVLMTKYAYDVVFVDPPFANVSPKELKTCLDMIAGTVAQREAPVYVAFNADREEELNEAFGGTLTRVEGRALGYKSVKEAMQEKIWLFGPKI</sequence>
<dbReference type="EMBL" id="KZ155838">
    <property type="protein sequence ID" value="OUS42860.1"/>
    <property type="molecule type" value="Genomic_DNA"/>
</dbReference>
<evidence type="ECO:0000256" key="3">
    <source>
        <dbReference type="ARBA" id="ARBA00022603"/>
    </source>
</evidence>
<proteinExistence type="predicted"/>
<dbReference type="GO" id="GO:0005737">
    <property type="term" value="C:cytoplasm"/>
    <property type="evidence" value="ECO:0007669"/>
    <property type="project" value="UniProtKB-SubCell"/>
</dbReference>
<dbReference type="GO" id="GO:0016279">
    <property type="term" value="F:protein-lysine N-methyltransferase activity"/>
    <property type="evidence" value="ECO:0007669"/>
    <property type="project" value="InterPro"/>
</dbReference>
<accession>A0A1Y5I081</accession>
<dbReference type="AlphaFoldDB" id="A0A1Y5I081"/>
<dbReference type="InterPro" id="IPR041370">
    <property type="entry name" value="Mlase_EEF1AKMT1/ZCCHC4"/>
</dbReference>
<name>A0A1Y5I081_OSTTA</name>
<protein>
    <submittedName>
        <fullName evidence="6">Uncharacterized protein</fullName>
    </submittedName>
</protein>
<comment type="subcellular location">
    <subcellularLocation>
        <location evidence="1">Cytoplasm</location>
    </subcellularLocation>
</comment>
<keyword evidence="2" id="KW-0963">Cytoplasm</keyword>
<dbReference type="InterPro" id="IPR019369">
    <property type="entry name" value="Efm5/EEF1AKMT1"/>
</dbReference>
<dbReference type="Pfam" id="PF10237">
    <property type="entry name" value="N6-adenineMlase"/>
    <property type="match status" value="1"/>
</dbReference>
<organism evidence="6">
    <name type="scientific">Ostreococcus tauri</name>
    <name type="common">Marine green alga</name>
    <dbReference type="NCBI Taxonomy" id="70448"/>
    <lineage>
        <taxon>Eukaryota</taxon>
        <taxon>Viridiplantae</taxon>
        <taxon>Chlorophyta</taxon>
        <taxon>Mamiellophyceae</taxon>
        <taxon>Mamiellales</taxon>
        <taxon>Bathycoccaceae</taxon>
        <taxon>Ostreococcus</taxon>
    </lineage>
</organism>
<dbReference type="eggNOG" id="ENOG502SCW2">
    <property type="taxonomic scope" value="Eukaryota"/>
</dbReference>
<evidence type="ECO:0000256" key="4">
    <source>
        <dbReference type="ARBA" id="ARBA00022679"/>
    </source>
</evidence>
<dbReference type="PANTHER" id="PTHR13200:SF0">
    <property type="entry name" value="EEF1A LYSINE METHYLTRANSFERASE 1"/>
    <property type="match status" value="1"/>
</dbReference>
<keyword evidence="3" id="KW-0489">Methyltransferase</keyword>
<gene>
    <name evidence="6" type="ORF">BE221DRAFT_142492</name>
</gene>
<keyword evidence="4" id="KW-0808">Transferase</keyword>
<feature type="compositionally biased region" description="Basic residues" evidence="5">
    <location>
        <begin position="13"/>
        <end position="22"/>
    </location>
</feature>
<evidence type="ECO:0000256" key="5">
    <source>
        <dbReference type="SAM" id="MobiDB-lite"/>
    </source>
</evidence>
<feature type="compositionally biased region" description="Low complexity" evidence="5">
    <location>
        <begin position="1"/>
        <end position="12"/>
    </location>
</feature>
<reference evidence="6" key="1">
    <citation type="submission" date="2017-04" db="EMBL/GenBank/DDBJ databases">
        <title>Population genomics of picophytoplankton unveils novel chromosome hypervariability.</title>
        <authorList>
            <consortium name="DOE Joint Genome Institute"/>
            <person name="Blanc-Mathieu R."/>
            <person name="Krasovec M."/>
            <person name="Hebrard M."/>
            <person name="Yau S."/>
            <person name="Desgranges E."/>
            <person name="Martin J."/>
            <person name="Schackwitz W."/>
            <person name="Kuo A."/>
            <person name="Salin G."/>
            <person name="Donnadieu C."/>
            <person name="Desdevises Y."/>
            <person name="Sanchez-Ferandin S."/>
            <person name="Moreau H."/>
            <person name="Rivals E."/>
            <person name="Grigoriev I.V."/>
            <person name="Grimsley N."/>
            <person name="Eyre-Walker A."/>
            <person name="Piganeau G."/>
        </authorList>
    </citation>
    <scope>NUCLEOTIDE SEQUENCE [LARGE SCALE GENOMIC DNA]</scope>
    <source>
        <strain evidence="6">RCC 1115</strain>
    </source>
</reference>